<evidence type="ECO:0000313" key="2">
    <source>
        <dbReference type="Proteomes" id="UP001590951"/>
    </source>
</evidence>
<sequence>MCCAFGYGSQFWLQSSSPLLPTGAYLRVLGTHRLSATLIDKDSNDDFTSDLWSLGSKKRLMRAGILREIFTVDVLPRDIVQPLFIATGWHCPTTQWLQASLELIV</sequence>
<organism evidence="1 2">
    <name type="scientific">Lepraria finkii</name>
    <dbReference type="NCBI Taxonomy" id="1340010"/>
    <lineage>
        <taxon>Eukaryota</taxon>
        <taxon>Fungi</taxon>
        <taxon>Dikarya</taxon>
        <taxon>Ascomycota</taxon>
        <taxon>Pezizomycotina</taxon>
        <taxon>Lecanoromycetes</taxon>
        <taxon>OSLEUM clade</taxon>
        <taxon>Lecanoromycetidae</taxon>
        <taxon>Lecanorales</taxon>
        <taxon>Lecanorineae</taxon>
        <taxon>Stereocaulaceae</taxon>
        <taxon>Lepraria</taxon>
    </lineage>
</organism>
<comment type="caution">
    <text evidence="1">The sequence shown here is derived from an EMBL/GenBank/DDBJ whole genome shotgun (WGS) entry which is preliminary data.</text>
</comment>
<protein>
    <submittedName>
        <fullName evidence="1">Uncharacterized protein</fullName>
    </submittedName>
</protein>
<dbReference type="EMBL" id="JBHFEH010000114">
    <property type="protein sequence ID" value="KAL2046566.1"/>
    <property type="molecule type" value="Genomic_DNA"/>
</dbReference>
<proteinExistence type="predicted"/>
<reference evidence="1 2" key="1">
    <citation type="submission" date="2024-09" db="EMBL/GenBank/DDBJ databases">
        <title>Rethinking Asexuality: The Enigmatic Case of Functional Sexual Genes in Lepraria (Stereocaulaceae).</title>
        <authorList>
            <person name="Doellman M."/>
            <person name="Sun Y."/>
            <person name="Barcenas-Pena A."/>
            <person name="Lumbsch H.T."/>
            <person name="Grewe F."/>
        </authorList>
    </citation>
    <scope>NUCLEOTIDE SEQUENCE [LARGE SCALE GENOMIC DNA]</scope>
    <source>
        <strain evidence="1 2">Grewe 0041</strain>
    </source>
</reference>
<keyword evidence="2" id="KW-1185">Reference proteome</keyword>
<dbReference type="Proteomes" id="UP001590951">
    <property type="component" value="Unassembled WGS sequence"/>
</dbReference>
<name>A0ABR4AP19_9LECA</name>
<gene>
    <name evidence="1" type="ORF">ABVK25_011751</name>
</gene>
<evidence type="ECO:0000313" key="1">
    <source>
        <dbReference type="EMBL" id="KAL2046566.1"/>
    </source>
</evidence>
<accession>A0ABR4AP19</accession>